<protein>
    <submittedName>
        <fullName evidence="18">Formamidopyrimidine-DNA glycosylase</fullName>
    </submittedName>
</protein>
<keyword evidence="7" id="KW-0378">Hydrolase</keyword>
<evidence type="ECO:0000313" key="18">
    <source>
        <dbReference type="EMBL" id="PWN06485.1"/>
    </source>
</evidence>
<dbReference type="InterPro" id="IPR015886">
    <property type="entry name" value="H2TH_FPG"/>
</dbReference>
<dbReference type="OrthoDB" id="9800855at2"/>
<dbReference type="InterPro" id="IPR015887">
    <property type="entry name" value="DNA_glyclase_Znf_dom_DNA_BS"/>
</dbReference>
<keyword evidence="6 15" id="KW-0863">Zinc-finger</keyword>
<keyword evidence="12" id="KW-0511">Multifunctional enzyme</keyword>
<evidence type="ECO:0000256" key="14">
    <source>
        <dbReference type="ARBA" id="ARBA00044632"/>
    </source>
</evidence>
<keyword evidence="9" id="KW-0238">DNA-binding</keyword>
<evidence type="ECO:0000256" key="4">
    <source>
        <dbReference type="ARBA" id="ARBA00022723"/>
    </source>
</evidence>
<evidence type="ECO:0000256" key="9">
    <source>
        <dbReference type="ARBA" id="ARBA00023125"/>
    </source>
</evidence>
<comment type="cofactor">
    <cofactor evidence="2">
        <name>Zn(2+)</name>
        <dbReference type="ChEBI" id="CHEBI:29105"/>
    </cofactor>
</comment>
<dbReference type="AlphaFoldDB" id="A0A316TU04"/>
<dbReference type="InterPro" id="IPR010663">
    <property type="entry name" value="Znf_FPG/IleRS"/>
</dbReference>
<dbReference type="GO" id="GO:0006284">
    <property type="term" value="P:base-excision repair"/>
    <property type="evidence" value="ECO:0007669"/>
    <property type="project" value="InterPro"/>
</dbReference>
<gene>
    <name evidence="18" type="ORF">DDZ15_08155</name>
</gene>
<organism evidence="18 19">
    <name type="scientific">Rhodohalobacter mucosus</name>
    <dbReference type="NCBI Taxonomy" id="2079485"/>
    <lineage>
        <taxon>Bacteria</taxon>
        <taxon>Pseudomonadati</taxon>
        <taxon>Balneolota</taxon>
        <taxon>Balneolia</taxon>
        <taxon>Balneolales</taxon>
        <taxon>Balneolaceae</taxon>
        <taxon>Rhodohalobacter</taxon>
    </lineage>
</organism>
<evidence type="ECO:0000259" key="17">
    <source>
        <dbReference type="PROSITE" id="PS51068"/>
    </source>
</evidence>
<dbReference type="Pfam" id="PF06827">
    <property type="entry name" value="zf-FPG_IleRS"/>
    <property type="match status" value="1"/>
</dbReference>
<dbReference type="InterPro" id="IPR012319">
    <property type="entry name" value="FPG_cat"/>
</dbReference>
<comment type="caution">
    <text evidence="18">The sequence shown here is derived from an EMBL/GenBank/DDBJ whole genome shotgun (WGS) entry which is preliminary data.</text>
</comment>
<dbReference type="InterPro" id="IPR035937">
    <property type="entry name" value="FPG_N"/>
</dbReference>
<keyword evidence="19" id="KW-1185">Reference proteome</keyword>
<dbReference type="PROSITE" id="PS51068">
    <property type="entry name" value="FPG_CAT"/>
    <property type="match status" value="1"/>
</dbReference>
<keyword evidence="11" id="KW-0456">Lyase</keyword>
<proteinExistence type="inferred from homology"/>
<feature type="domain" description="FPG-type" evidence="16">
    <location>
        <begin position="230"/>
        <end position="264"/>
    </location>
</feature>
<evidence type="ECO:0000256" key="2">
    <source>
        <dbReference type="ARBA" id="ARBA00001947"/>
    </source>
</evidence>
<dbReference type="PANTHER" id="PTHR22993:SF9">
    <property type="entry name" value="FORMAMIDOPYRIMIDINE-DNA GLYCOSYLASE"/>
    <property type="match status" value="1"/>
</dbReference>
<dbReference type="SUPFAM" id="SSF57716">
    <property type="entry name" value="Glucocorticoid receptor-like (DNA-binding domain)"/>
    <property type="match status" value="1"/>
</dbReference>
<reference evidence="18 19" key="1">
    <citation type="submission" date="2018-05" db="EMBL/GenBank/DDBJ databases">
        <title>Rhodohalobacter halophilus gen. nov., sp. nov., a moderately halophilic member of the family Balneolaceae.</title>
        <authorList>
            <person name="Liu Z.-W."/>
        </authorList>
    </citation>
    <scope>NUCLEOTIDE SEQUENCE [LARGE SCALE GENOMIC DNA]</scope>
    <source>
        <strain evidence="18 19">8A47</strain>
    </source>
</reference>
<dbReference type="GO" id="GO:0140078">
    <property type="term" value="F:class I DNA-(apurinic or apyrimidinic site) endonuclease activity"/>
    <property type="evidence" value="ECO:0007669"/>
    <property type="project" value="UniProtKB-EC"/>
</dbReference>
<dbReference type="SMART" id="SM01232">
    <property type="entry name" value="H2TH"/>
    <property type="match status" value="1"/>
</dbReference>
<dbReference type="PROSITE" id="PS01242">
    <property type="entry name" value="ZF_FPG_1"/>
    <property type="match status" value="1"/>
</dbReference>
<dbReference type="InterPro" id="IPR010979">
    <property type="entry name" value="Ribosomal_uS13-like_H2TH"/>
</dbReference>
<evidence type="ECO:0000256" key="8">
    <source>
        <dbReference type="ARBA" id="ARBA00022833"/>
    </source>
</evidence>
<comment type="similarity">
    <text evidence="3">Belongs to the FPG family.</text>
</comment>
<dbReference type="PANTHER" id="PTHR22993">
    <property type="entry name" value="FORMAMIDOPYRIMIDINE-DNA GLYCOSYLASE"/>
    <property type="match status" value="1"/>
</dbReference>
<comment type="catalytic activity">
    <reaction evidence="1">
        <text>Hydrolysis of DNA containing ring-opened 7-methylguanine residues, releasing 2,6-diamino-4-hydroxy-5-(N-methyl)formamidopyrimidine.</text>
        <dbReference type="EC" id="3.2.2.23"/>
    </reaction>
</comment>
<dbReference type="PROSITE" id="PS51066">
    <property type="entry name" value="ZF_FPG_2"/>
    <property type="match status" value="1"/>
</dbReference>
<evidence type="ECO:0000256" key="13">
    <source>
        <dbReference type="ARBA" id="ARBA00023295"/>
    </source>
</evidence>
<name>A0A316TU04_9BACT</name>
<keyword evidence="8" id="KW-0862">Zinc</keyword>
<dbReference type="EMBL" id="QGGB01000006">
    <property type="protein sequence ID" value="PWN06485.1"/>
    <property type="molecule type" value="Genomic_DNA"/>
</dbReference>
<dbReference type="SMART" id="SM00898">
    <property type="entry name" value="Fapy_DNA_glyco"/>
    <property type="match status" value="1"/>
</dbReference>
<evidence type="ECO:0000256" key="11">
    <source>
        <dbReference type="ARBA" id="ARBA00023239"/>
    </source>
</evidence>
<dbReference type="Proteomes" id="UP000245533">
    <property type="component" value="Unassembled WGS sequence"/>
</dbReference>
<dbReference type="RefSeq" id="WP_109646599.1">
    <property type="nucleotide sequence ID" value="NZ_QGGB01000006.1"/>
</dbReference>
<evidence type="ECO:0000256" key="7">
    <source>
        <dbReference type="ARBA" id="ARBA00022801"/>
    </source>
</evidence>
<evidence type="ECO:0000256" key="12">
    <source>
        <dbReference type="ARBA" id="ARBA00023268"/>
    </source>
</evidence>
<dbReference type="InterPro" id="IPR000214">
    <property type="entry name" value="Znf_DNA_glyclase/AP_lyase"/>
</dbReference>
<evidence type="ECO:0000256" key="5">
    <source>
        <dbReference type="ARBA" id="ARBA00022763"/>
    </source>
</evidence>
<evidence type="ECO:0000256" key="6">
    <source>
        <dbReference type="ARBA" id="ARBA00022771"/>
    </source>
</evidence>
<keyword evidence="4" id="KW-0479">Metal-binding</keyword>
<evidence type="ECO:0000256" key="15">
    <source>
        <dbReference type="PROSITE-ProRule" id="PRU00391"/>
    </source>
</evidence>
<dbReference type="Gene3D" id="1.10.8.50">
    <property type="match status" value="1"/>
</dbReference>
<dbReference type="Pfam" id="PF06831">
    <property type="entry name" value="H2TH"/>
    <property type="match status" value="1"/>
</dbReference>
<evidence type="ECO:0000259" key="16">
    <source>
        <dbReference type="PROSITE" id="PS51066"/>
    </source>
</evidence>
<keyword evidence="5" id="KW-0227">DNA damage</keyword>
<dbReference type="GO" id="GO:0008534">
    <property type="term" value="F:oxidized purine nucleobase lesion DNA N-glycosylase activity"/>
    <property type="evidence" value="ECO:0007669"/>
    <property type="project" value="UniProtKB-EC"/>
</dbReference>
<accession>A0A316TU04</accession>
<keyword evidence="10" id="KW-0234">DNA repair</keyword>
<evidence type="ECO:0000256" key="10">
    <source>
        <dbReference type="ARBA" id="ARBA00023204"/>
    </source>
</evidence>
<sequence>MDMPELPEVIHFKHYIESTALNQTIADIEVLNDQILANDSEQQFKKHLSGHAFASCSNYGKYLFLHSTGAHYLVMHFGMTGSPVYFKNEGHKPDYPRAVFHFDNGYKLAFNCMRMFGRLELTEAKEAFIEDKELGPDISSEGFSFETFRKLMENRRGMIKSSLMDQHLMAGIGNEQSDEILFQSRIHPKRKVSDLSEDDLQKIYRTMRSVIETRVECLDQGRPMPDNFLLEHREENEACPACGGTIEKIAAAGRSGYFCPSCQD</sequence>
<evidence type="ECO:0000256" key="1">
    <source>
        <dbReference type="ARBA" id="ARBA00001668"/>
    </source>
</evidence>
<dbReference type="GO" id="GO:0003684">
    <property type="term" value="F:damaged DNA binding"/>
    <property type="evidence" value="ECO:0007669"/>
    <property type="project" value="InterPro"/>
</dbReference>
<dbReference type="SUPFAM" id="SSF46946">
    <property type="entry name" value="S13-like H2TH domain"/>
    <property type="match status" value="1"/>
</dbReference>
<dbReference type="Gene3D" id="3.20.190.10">
    <property type="entry name" value="MutM-like, N-terminal"/>
    <property type="match status" value="1"/>
</dbReference>
<dbReference type="SUPFAM" id="SSF81624">
    <property type="entry name" value="N-terminal domain of MutM-like DNA repair proteins"/>
    <property type="match status" value="1"/>
</dbReference>
<dbReference type="GO" id="GO:0008270">
    <property type="term" value="F:zinc ion binding"/>
    <property type="evidence" value="ECO:0007669"/>
    <property type="project" value="UniProtKB-KW"/>
</dbReference>
<comment type="catalytic activity">
    <reaction evidence="14">
        <text>2'-deoxyribonucleotide-(2'-deoxyribose 5'-phosphate)-2'-deoxyribonucleotide-DNA = a 3'-end 2'-deoxyribonucleotide-(2,3-dehydro-2,3-deoxyribose 5'-phosphate)-DNA + a 5'-end 5'-phospho-2'-deoxyribonucleoside-DNA + H(+)</text>
        <dbReference type="Rhea" id="RHEA:66592"/>
        <dbReference type="Rhea" id="RHEA-COMP:13180"/>
        <dbReference type="Rhea" id="RHEA-COMP:16897"/>
        <dbReference type="Rhea" id="RHEA-COMP:17067"/>
        <dbReference type="ChEBI" id="CHEBI:15378"/>
        <dbReference type="ChEBI" id="CHEBI:136412"/>
        <dbReference type="ChEBI" id="CHEBI:157695"/>
        <dbReference type="ChEBI" id="CHEBI:167181"/>
        <dbReference type="EC" id="4.2.99.18"/>
    </reaction>
</comment>
<evidence type="ECO:0000256" key="3">
    <source>
        <dbReference type="ARBA" id="ARBA00009409"/>
    </source>
</evidence>
<keyword evidence="13" id="KW-0326">Glycosidase</keyword>
<dbReference type="Pfam" id="PF01149">
    <property type="entry name" value="Fapy_DNA_glyco"/>
    <property type="match status" value="1"/>
</dbReference>
<evidence type="ECO:0000313" key="19">
    <source>
        <dbReference type="Proteomes" id="UP000245533"/>
    </source>
</evidence>
<feature type="domain" description="Formamidopyrimidine-DNA glycosylase catalytic" evidence="17">
    <location>
        <begin position="4"/>
        <end position="117"/>
    </location>
</feature>